<feature type="non-terminal residue" evidence="1">
    <location>
        <position position="1"/>
    </location>
</feature>
<gene>
    <name evidence="1" type="ORF">ALEPTO_LOCUS10700</name>
</gene>
<proteinExistence type="predicted"/>
<name>A0A9N9EI30_9GLOM</name>
<accession>A0A9N9EI30</accession>
<sequence>AYTDNTLNNLSDSLAKQHTTASKLSFHYTNIYNPYHILQYDDEKFTVELPTRYHQPQATWPIKEETCEDRARRLKLGVRGTPNTEIGSITIRNPQSGSYRQSITQHGSLYQHTGVPTYKVTGIGSILTKLSINDEAYPGSAWSLLVGLT</sequence>
<evidence type="ECO:0000313" key="1">
    <source>
        <dbReference type="EMBL" id="CAG8674856.1"/>
    </source>
</evidence>
<comment type="caution">
    <text evidence="1">The sequence shown here is derived from an EMBL/GenBank/DDBJ whole genome shotgun (WGS) entry which is preliminary data.</text>
</comment>
<dbReference type="Proteomes" id="UP000789508">
    <property type="component" value="Unassembled WGS sequence"/>
</dbReference>
<dbReference type="AlphaFoldDB" id="A0A9N9EI30"/>
<reference evidence="1" key="1">
    <citation type="submission" date="2021-06" db="EMBL/GenBank/DDBJ databases">
        <authorList>
            <person name="Kallberg Y."/>
            <person name="Tangrot J."/>
            <person name="Rosling A."/>
        </authorList>
    </citation>
    <scope>NUCLEOTIDE SEQUENCE</scope>
    <source>
        <strain evidence="1">FL130A</strain>
    </source>
</reference>
<protein>
    <submittedName>
        <fullName evidence="1">13232_t:CDS:1</fullName>
    </submittedName>
</protein>
<evidence type="ECO:0000313" key="2">
    <source>
        <dbReference type="Proteomes" id="UP000789508"/>
    </source>
</evidence>
<organism evidence="1 2">
    <name type="scientific">Ambispora leptoticha</name>
    <dbReference type="NCBI Taxonomy" id="144679"/>
    <lineage>
        <taxon>Eukaryota</taxon>
        <taxon>Fungi</taxon>
        <taxon>Fungi incertae sedis</taxon>
        <taxon>Mucoromycota</taxon>
        <taxon>Glomeromycotina</taxon>
        <taxon>Glomeromycetes</taxon>
        <taxon>Archaeosporales</taxon>
        <taxon>Ambisporaceae</taxon>
        <taxon>Ambispora</taxon>
    </lineage>
</organism>
<dbReference type="EMBL" id="CAJVPS010013065">
    <property type="protein sequence ID" value="CAG8674856.1"/>
    <property type="molecule type" value="Genomic_DNA"/>
</dbReference>
<keyword evidence="2" id="KW-1185">Reference proteome</keyword>